<protein>
    <submittedName>
        <fullName evidence="1">Amyloid protein-binding protein</fullName>
    </submittedName>
</protein>
<organism evidence="1 2">
    <name type="scientific">Apis cerana cerana</name>
    <name type="common">Oriental honeybee</name>
    <dbReference type="NCBI Taxonomy" id="94128"/>
    <lineage>
        <taxon>Eukaryota</taxon>
        <taxon>Metazoa</taxon>
        <taxon>Ecdysozoa</taxon>
        <taxon>Arthropoda</taxon>
        <taxon>Hexapoda</taxon>
        <taxon>Insecta</taxon>
        <taxon>Pterygota</taxon>
        <taxon>Neoptera</taxon>
        <taxon>Endopterygota</taxon>
        <taxon>Hymenoptera</taxon>
        <taxon>Apocrita</taxon>
        <taxon>Aculeata</taxon>
        <taxon>Apoidea</taxon>
        <taxon>Anthophila</taxon>
        <taxon>Apidae</taxon>
        <taxon>Apis</taxon>
    </lineage>
</organism>
<dbReference type="PANTHER" id="PTHR46575:SF1">
    <property type="entry name" value="AMYLOID PROTEIN-BINDING PROTEIN 2"/>
    <property type="match status" value="1"/>
</dbReference>
<dbReference type="GO" id="GO:0006886">
    <property type="term" value="P:intracellular protein transport"/>
    <property type="evidence" value="ECO:0007669"/>
    <property type="project" value="InterPro"/>
</dbReference>
<dbReference type="InterPro" id="IPR042476">
    <property type="entry name" value="APPBP2"/>
</dbReference>
<dbReference type="Pfam" id="PF13374">
    <property type="entry name" value="TPR_10"/>
    <property type="match status" value="2"/>
</dbReference>
<dbReference type="GO" id="GO:1990756">
    <property type="term" value="F:ubiquitin-like ligase-substrate adaptor activity"/>
    <property type="evidence" value="ECO:0007669"/>
    <property type="project" value="TreeGrafter"/>
</dbReference>
<evidence type="ECO:0000313" key="1">
    <source>
        <dbReference type="EMBL" id="PBC32560.1"/>
    </source>
</evidence>
<dbReference type="Gene3D" id="1.25.40.10">
    <property type="entry name" value="Tetratricopeptide repeat domain"/>
    <property type="match status" value="2"/>
</dbReference>
<dbReference type="STRING" id="94128.A0A2A3ELI0"/>
<dbReference type="AlphaFoldDB" id="A0A2A3ELI0"/>
<accession>A0A2A3ELI0</accession>
<gene>
    <name evidence="1" type="ORF">APICC_07883</name>
</gene>
<keyword evidence="2" id="KW-1185">Reference proteome</keyword>
<dbReference type="PANTHER" id="PTHR46575">
    <property type="entry name" value="AMYLOID PROTEIN-BINDING PROTEIN 2"/>
    <property type="match status" value="1"/>
</dbReference>
<dbReference type="SUPFAM" id="SSF48452">
    <property type="entry name" value="TPR-like"/>
    <property type="match status" value="2"/>
</dbReference>
<dbReference type="Proteomes" id="UP000242457">
    <property type="component" value="Unassembled WGS sequence"/>
</dbReference>
<name>A0A2A3ELI0_APICC</name>
<reference evidence="1" key="1">
    <citation type="submission" date="2014-07" db="EMBL/GenBank/DDBJ databases">
        <title>Genomic and transcriptomic analysis on Apis cerana provide comprehensive insights into honey bee biology.</title>
        <authorList>
            <person name="Diao Q."/>
            <person name="Sun L."/>
            <person name="Zheng H."/>
            <person name="Zheng H."/>
            <person name="Xu S."/>
            <person name="Wang S."/>
            <person name="Zeng Z."/>
            <person name="Hu F."/>
            <person name="Su S."/>
            <person name="Wu J."/>
        </authorList>
    </citation>
    <scope>NUCLEOTIDE SEQUENCE [LARGE SCALE GENOMIC DNA]</scope>
    <source>
        <tissue evidence="1">Pupae without intestine</tissue>
    </source>
</reference>
<sequence>MAEIRNPPVFSPKTLYQLSVLAIANKFLNLRKYLPDLPNDVLFDVYYQLYKEKRLCLLGIDFSNLEIFSKMLTVTSRRVHLLQSFQSLIDHGVRVEEELSITYTLCYLDVSENLAAEENLINLGLRIGGFFSDAGWYAKSEQVLLACKQLCFANNSIPQNWCRTLECCRKLLHVQAAYCEFLQAAKTHQLAVELIERLKKAGYNDYNYAAIYTEFSILFYMKSEYDEAYRWSIEALKQLKPTLSARITVDVLRQAAKSCVLKREFQRAGLLIRQAVYLAKEVFGIDHPVYSNVLIDYGFYWLNFDNIINSVNLYKNALAIRMEIFGKMNLHVALAHEDLAYALYVYEYRSGEFPEASVHIEKAIDIMLNLLHGDHLLLASAKRINALILEEIALDSTSSPLSKQNLLFKAECLHLSALQSAKEAFGERNVQTAKHYGNLGRVYQSMRKCKEAEAMHLKAIHIKEELLGPDDHEVGLSIGHLASLYNYHMNRYRDAERLYYRSIGISLKLFGKSYSGLEYDYHGLLNVYTKLNEYDKIIEYATILNNWKMLRDKHLESKEPTIDPKRRPQPIEEIIEKFFSIFSEKSRMFRAEYFLHRDQISAAFKTCLSL</sequence>
<dbReference type="GO" id="GO:0043161">
    <property type="term" value="P:proteasome-mediated ubiquitin-dependent protein catabolic process"/>
    <property type="evidence" value="ECO:0007669"/>
    <property type="project" value="TreeGrafter"/>
</dbReference>
<dbReference type="GO" id="GO:0031462">
    <property type="term" value="C:Cul2-RING ubiquitin ligase complex"/>
    <property type="evidence" value="ECO:0007669"/>
    <property type="project" value="TreeGrafter"/>
</dbReference>
<evidence type="ECO:0000313" key="2">
    <source>
        <dbReference type="Proteomes" id="UP000242457"/>
    </source>
</evidence>
<dbReference type="OrthoDB" id="7103806at2759"/>
<dbReference type="EMBL" id="KZ288215">
    <property type="protein sequence ID" value="PBC32560.1"/>
    <property type="molecule type" value="Genomic_DNA"/>
</dbReference>
<dbReference type="InterPro" id="IPR011990">
    <property type="entry name" value="TPR-like_helical_dom_sf"/>
</dbReference>
<proteinExistence type="predicted"/>